<proteinExistence type="inferred from homology"/>
<feature type="binding site" evidence="8">
    <location>
        <position position="82"/>
    </location>
    <ligand>
        <name>substrate</name>
    </ligand>
</feature>
<dbReference type="InterPro" id="IPR000086">
    <property type="entry name" value="NUDIX_hydrolase_dom"/>
</dbReference>
<evidence type="ECO:0000313" key="10">
    <source>
        <dbReference type="EMBL" id="RUO40195.1"/>
    </source>
</evidence>
<name>A0AA94JCN5_9GAMM</name>
<dbReference type="GO" id="GO:0008270">
    <property type="term" value="F:zinc ion binding"/>
    <property type="evidence" value="ECO:0007669"/>
    <property type="project" value="UniProtKB-UniRule"/>
</dbReference>
<feature type="binding site" evidence="8">
    <location>
        <position position="115"/>
    </location>
    <ligand>
        <name>Zn(2+)</name>
        <dbReference type="ChEBI" id="CHEBI:29105"/>
    </ligand>
</feature>
<dbReference type="GO" id="GO:0000287">
    <property type="term" value="F:magnesium ion binding"/>
    <property type="evidence" value="ECO:0007669"/>
    <property type="project" value="UniProtKB-UniRule"/>
</dbReference>
<accession>A0AA94JCN5</accession>
<comment type="similarity">
    <text evidence="1 8">Belongs to the Nudix hydrolase family. NudC subfamily.</text>
</comment>
<evidence type="ECO:0000256" key="3">
    <source>
        <dbReference type="ARBA" id="ARBA00022801"/>
    </source>
</evidence>
<dbReference type="PROSITE" id="PS51462">
    <property type="entry name" value="NUDIX"/>
    <property type="match status" value="1"/>
</dbReference>
<comment type="catalytic activity">
    <reaction evidence="8">
        <text>NADH + H2O = reduced beta-nicotinamide D-ribonucleotide + AMP + 2 H(+)</text>
        <dbReference type="Rhea" id="RHEA:48868"/>
        <dbReference type="ChEBI" id="CHEBI:15377"/>
        <dbReference type="ChEBI" id="CHEBI:15378"/>
        <dbReference type="ChEBI" id="CHEBI:57945"/>
        <dbReference type="ChEBI" id="CHEBI:90832"/>
        <dbReference type="ChEBI" id="CHEBI:456215"/>
        <dbReference type="EC" id="3.6.1.22"/>
    </reaction>
</comment>
<dbReference type="HAMAP" id="MF_00297">
    <property type="entry name" value="Nudix_NudC"/>
    <property type="match status" value="1"/>
</dbReference>
<organism evidence="10 11">
    <name type="scientific">Idiomarina aquatica</name>
    <dbReference type="NCBI Taxonomy" id="1327752"/>
    <lineage>
        <taxon>Bacteria</taxon>
        <taxon>Pseudomonadati</taxon>
        <taxon>Pseudomonadota</taxon>
        <taxon>Gammaproteobacteria</taxon>
        <taxon>Alteromonadales</taxon>
        <taxon>Idiomarinaceae</taxon>
        <taxon>Idiomarina</taxon>
    </lineage>
</organism>
<keyword evidence="3 8" id="KW-0378">Hydrolase</keyword>
<feature type="binding site" evidence="8">
    <location>
        <position position="192"/>
    </location>
    <ligand>
        <name>a divalent metal cation</name>
        <dbReference type="ChEBI" id="CHEBI:60240"/>
        <label>3</label>
    </ligand>
</feature>
<feature type="binding site" evidence="8">
    <location>
        <position position="255"/>
    </location>
    <ligand>
        <name>substrate</name>
    </ligand>
</feature>
<dbReference type="GO" id="GO:0000210">
    <property type="term" value="F:NAD+ diphosphatase activity"/>
    <property type="evidence" value="ECO:0007669"/>
    <property type="project" value="UniProtKB-UniRule"/>
</dbReference>
<feature type="binding site" evidence="8">
    <location>
        <position position="138"/>
    </location>
    <ligand>
        <name>substrate</name>
    </ligand>
</feature>
<evidence type="ECO:0000256" key="6">
    <source>
        <dbReference type="ARBA" id="ARBA00023211"/>
    </source>
</evidence>
<feature type="binding site" evidence="8">
    <location>
        <position position="130"/>
    </location>
    <ligand>
        <name>Zn(2+)</name>
        <dbReference type="ChEBI" id="CHEBI:29105"/>
    </ligand>
</feature>
<dbReference type="PANTHER" id="PTHR42904">
    <property type="entry name" value="NUDIX HYDROLASE, NUDC SUBFAMILY"/>
    <property type="match status" value="1"/>
</dbReference>
<dbReference type="EC" id="3.6.1.22" evidence="8"/>
<keyword evidence="2 8" id="KW-0479">Metal-binding</keyword>
<dbReference type="GO" id="GO:0030145">
    <property type="term" value="F:manganese ion binding"/>
    <property type="evidence" value="ECO:0007669"/>
    <property type="project" value="UniProtKB-UniRule"/>
</dbReference>
<dbReference type="EMBL" id="PIPS01000004">
    <property type="protein sequence ID" value="RUO40195.1"/>
    <property type="molecule type" value="Genomic_DNA"/>
</dbReference>
<dbReference type="InterPro" id="IPR020084">
    <property type="entry name" value="NUDIX_hydrolase_CS"/>
</dbReference>
<dbReference type="PROSITE" id="PS00893">
    <property type="entry name" value="NUDIX_BOX"/>
    <property type="match status" value="1"/>
</dbReference>
<dbReference type="InterPro" id="IPR050241">
    <property type="entry name" value="NAD-cap_RNA_hydrolase_NudC"/>
</dbReference>
<dbReference type="EC" id="3.6.1.-" evidence="8"/>
<evidence type="ECO:0000259" key="9">
    <source>
        <dbReference type="PROSITE" id="PS51462"/>
    </source>
</evidence>
<dbReference type="GO" id="GO:0006742">
    <property type="term" value="P:NADP+ catabolic process"/>
    <property type="evidence" value="ECO:0007669"/>
    <property type="project" value="TreeGrafter"/>
</dbReference>
<dbReference type="InterPro" id="IPR022925">
    <property type="entry name" value="RNA_Hydrolase_NudC"/>
</dbReference>
<feature type="binding site" evidence="8">
    <location>
        <position position="192"/>
    </location>
    <ligand>
        <name>a divalent metal cation</name>
        <dbReference type="ChEBI" id="CHEBI:60240"/>
        <label>1</label>
    </ligand>
</feature>
<feature type="binding site" evidence="8">
    <location>
        <position position="233"/>
    </location>
    <ligand>
        <name>a divalent metal cation</name>
        <dbReference type="ChEBI" id="CHEBI:60240"/>
        <label>1</label>
    </ligand>
</feature>
<comment type="caution">
    <text evidence="10">The sequence shown here is derived from an EMBL/GenBank/DDBJ whole genome shotgun (WGS) entry which is preliminary data.</text>
</comment>
<dbReference type="GO" id="GO:0005829">
    <property type="term" value="C:cytosol"/>
    <property type="evidence" value="ECO:0007669"/>
    <property type="project" value="TreeGrafter"/>
</dbReference>
<dbReference type="NCBIfam" id="NF001299">
    <property type="entry name" value="PRK00241.1"/>
    <property type="match status" value="1"/>
</dbReference>
<dbReference type="AlphaFoldDB" id="A0AA94JCN5"/>
<evidence type="ECO:0000256" key="2">
    <source>
        <dbReference type="ARBA" id="ARBA00022723"/>
    </source>
</evidence>
<reference evidence="11" key="1">
    <citation type="journal article" date="2018" name="Front. Microbiol.">
        <title>Genome-Based Analysis Reveals the Taxonomy and Diversity of the Family Idiomarinaceae.</title>
        <authorList>
            <person name="Liu Y."/>
            <person name="Lai Q."/>
            <person name="Shao Z."/>
        </authorList>
    </citation>
    <scope>NUCLEOTIDE SEQUENCE [LARGE SCALE GENOMIC DNA]</scope>
    <source>
        <strain evidence="11">SN-14</strain>
    </source>
</reference>
<comment type="cofactor">
    <cofactor evidence="8">
        <name>Zn(2+)</name>
        <dbReference type="ChEBI" id="CHEBI:29105"/>
    </cofactor>
    <text evidence="8">Binds 1 zinc ion per subunit.</text>
</comment>
<comment type="caution">
    <text evidence="8">Lacks conserved residue(s) required for the propagation of feature annotation.</text>
</comment>
<keyword evidence="5 8" id="KW-0520">NAD</keyword>
<evidence type="ECO:0000313" key="11">
    <source>
        <dbReference type="Proteomes" id="UP000286680"/>
    </source>
</evidence>
<dbReference type="CDD" id="cd03429">
    <property type="entry name" value="NUDIX_NADH_pyrophosphatase_Nudt13"/>
    <property type="match status" value="1"/>
</dbReference>
<evidence type="ECO:0000256" key="4">
    <source>
        <dbReference type="ARBA" id="ARBA00022842"/>
    </source>
</evidence>
<dbReference type="InterPro" id="IPR020476">
    <property type="entry name" value="Nudix_hydrolase"/>
</dbReference>
<dbReference type="Gene3D" id="3.90.79.20">
    <property type="match status" value="1"/>
</dbReference>
<keyword evidence="4 8" id="KW-0460">Magnesium</keyword>
<comment type="catalytic activity">
    <reaction evidence="8">
        <text>NAD(+) + H2O = beta-nicotinamide D-ribonucleotide + AMP + 2 H(+)</text>
        <dbReference type="Rhea" id="RHEA:11800"/>
        <dbReference type="ChEBI" id="CHEBI:14649"/>
        <dbReference type="ChEBI" id="CHEBI:15377"/>
        <dbReference type="ChEBI" id="CHEBI:15378"/>
        <dbReference type="ChEBI" id="CHEBI:57540"/>
        <dbReference type="ChEBI" id="CHEBI:456215"/>
        <dbReference type="EC" id="3.6.1.22"/>
    </reaction>
</comment>
<dbReference type="Pfam" id="PF00293">
    <property type="entry name" value="NUDIX"/>
    <property type="match status" value="1"/>
</dbReference>
<comment type="subunit">
    <text evidence="8">Homodimer.</text>
</comment>
<sequence>MVKPYSRPADDEPAWWCVVSSDQILVTEDNDLPFGCLQDMSFPDLNDYTTVFIGELRERSCYLVVADYLDDSFADGSFQSLRALLDTQDLEKFALAGRARQFSDFLSTHRFCGRCGTRMQAVDWELAMHCHQCQHRCYPRVSPCVIVAITRGDRILLAQGKRHKEGMYSILAGFVEAGESLEQALEREVHEEAGITVKNIQYQLSQPWPFPHSLMMGFTAEWAAGDLHIDPHELVTGDWFAFDQLPTIPPHGTIARTLIEKAIGKDSQ</sequence>
<comment type="function">
    <text evidence="8">mRNA decapping enzyme that specifically removes the nicotinamide adenine dinucleotide (NAD) cap from a subset of mRNAs by hydrolyzing the diphosphate linkage to produce nicotinamide mononucleotide (NMN) and 5' monophosphate mRNA. The NAD-cap is present at the 5'-end of some mRNAs and stabilizes RNA against 5'-processing. Has preference for mRNAs with a 5'-end purine. Catalyzes the hydrolysis of a broad range of dinucleotide pyrophosphates.</text>
</comment>
<feature type="binding site" evidence="8">
    <location>
        <position position="233"/>
    </location>
    <ligand>
        <name>a divalent metal cation</name>
        <dbReference type="ChEBI" id="CHEBI:60240"/>
        <label>3</label>
    </ligand>
</feature>
<keyword evidence="8" id="KW-0862">Zinc</keyword>
<feature type="binding site" evidence="8">
    <location>
        <position position="188"/>
    </location>
    <ligand>
        <name>a divalent metal cation</name>
        <dbReference type="ChEBI" id="CHEBI:60240"/>
        <label>3</label>
    </ligand>
</feature>
<dbReference type="InterPro" id="IPR015797">
    <property type="entry name" value="NUDIX_hydrolase-like_dom_sf"/>
</dbReference>
<keyword evidence="6 8" id="KW-0464">Manganese</keyword>
<dbReference type="InterPro" id="IPR049734">
    <property type="entry name" value="NudC-like_C"/>
</dbReference>
<dbReference type="RefSeq" id="WP_105307367.1">
    <property type="nucleotide sequence ID" value="NZ_PIPS01000004.1"/>
</dbReference>
<protein>
    <recommendedName>
        <fullName evidence="8">NAD-capped RNA hydrolase NudC</fullName>
        <shortName evidence="8">DeNADding enzyme NudC</shortName>
        <ecNumber evidence="8">3.6.1.-</ecNumber>
    </recommendedName>
    <alternativeName>
        <fullName evidence="8">NADH pyrophosphatase</fullName>
        <ecNumber evidence="8">3.6.1.22</ecNumber>
    </alternativeName>
</protein>
<feature type="short sequence motif" description="Nudix box" evidence="8">
    <location>
        <begin position="173"/>
        <end position="194"/>
    </location>
</feature>
<feature type="binding site" evidence="8">
    <location>
        <position position="188"/>
    </location>
    <ligand>
        <name>a divalent metal cation</name>
        <dbReference type="ChEBI" id="CHEBI:60240"/>
        <label>2</label>
    </ligand>
</feature>
<dbReference type="Gene3D" id="3.90.79.10">
    <property type="entry name" value="Nucleoside Triphosphate Pyrophosphohydrolase"/>
    <property type="match status" value="1"/>
</dbReference>
<dbReference type="SUPFAM" id="SSF55811">
    <property type="entry name" value="Nudix"/>
    <property type="match status" value="2"/>
</dbReference>
<feature type="domain" description="Nudix hydrolase" evidence="9">
    <location>
        <begin position="139"/>
        <end position="262"/>
    </location>
</feature>
<feature type="binding site" evidence="8">
    <location>
        <position position="125"/>
    </location>
    <ligand>
        <name>substrate</name>
    </ligand>
</feature>
<dbReference type="PANTHER" id="PTHR42904:SF6">
    <property type="entry name" value="NAD-CAPPED RNA HYDROLASE NUDT12"/>
    <property type="match status" value="1"/>
</dbReference>
<feature type="binding site" evidence="8">
    <location>
        <position position="112"/>
    </location>
    <ligand>
        <name>Zn(2+)</name>
        <dbReference type="ChEBI" id="CHEBI:29105"/>
    </ligand>
</feature>
<keyword evidence="11" id="KW-1185">Reference proteome</keyword>
<dbReference type="Pfam" id="PF09296">
    <property type="entry name" value="NUDIX-like"/>
    <property type="match status" value="1"/>
</dbReference>
<evidence type="ECO:0000256" key="8">
    <source>
        <dbReference type="HAMAP-Rule" id="MF_00297"/>
    </source>
</evidence>
<gene>
    <name evidence="8" type="primary">nudC</name>
    <name evidence="10" type="ORF">CWE23_11310</name>
</gene>
<comment type="catalytic activity">
    <reaction evidence="7">
        <text>a 5'-end NAD(+)-phospho-ribonucleoside in mRNA + H2O = a 5'-end phospho-adenosine-phospho-ribonucleoside in mRNA + beta-nicotinamide D-ribonucleotide + 2 H(+)</text>
        <dbReference type="Rhea" id="RHEA:60876"/>
        <dbReference type="Rhea" id="RHEA-COMP:15698"/>
        <dbReference type="Rhea" id="RHEA-COMP:15719"/>
        <dbReference type="ChEBI" id="CHEBI:14649"/>
        <dbReference type="ChEBI" id="CHEBI:15377"/>
        <dbReference type="ChEBI" id="CHEBI:15378"/>
        <dbReference type="ChEBI" id="CHEBI:144029"/>
        <dbReference type="ChEBI" id="CHEBI:144051"/>
    </reaction>
    <physiologicalReaction direction="left-to-right" evidence="7">
        <dbReference type="Rhea" id="RHEA:60877"/>
    </physiologicalReaction>
</comment>
<feature type="binding site" evidence="8">
    <location>
        <position position="172"/>
    </location>
    <ligand>
        <name>a divalent metal cation</name>
        <dbReference type="ChEBI" id="CHEBI:60240"/>
        <label>1</label>
    </ligand>
</feature>
<feature type="binding site" evidence="8">
    <location>
        <position position="133"/>
    </location>
    <ligand>
        <name>Zn(2+)</name>
        <dbReference type="ChEBI" id="CHEBI:29105"/>
    </ligand>
</feature>
<feature type="binding site" evidence="8">
    <location>
        <begin position="206"/>
        <end position="213"/>
    </location>
    <ligand>
        <name>substrate</name>
    </ligand>
</feature>
<dbReference type="InterPro" id="IPR015375">
    <property type="entry name" value="NADH_PPase-like_N"/>
</dbReference>
<evidence type="ECO:0000256" key="1">
    <source>
        <dbReference type="ARBA" id="ARBA00009595"/>
    </source>
</evidence>
<evidence type="ECO:0000256" key="7">
    <source>
        <dbReference type="ARBA" id="ARBA00023679"/>
    </source>
</evidence>
<evidence type="ECO:0000256" key="5">
    <source>
        <dbReference type="ARBA" id="ARBA00023027"/>
    </source>
</evidence>
<dbReference type="PRINTS" id="PR00502">
    <property type="entry name" value="NUDIXFAMILY"/>
</dbReference>
<dbReference type="InterPro" id="IPR015376">
    <property type="entry name" value="Znr_NADH_PPase"/>
</dbReference>
<dbReference type="Pfam" id="PF09297">
    <property type="entry name" value="Zn_ribbon_NUD"/>
    <property type="match status" value="1"/>
</dbReference>
<dbReference type="GO" id="GO:0035529">
    <property type="term" value="F:NADH pyrophosphatase activity"/>
    <property type="evidence" value="ECO:0007669"/>
    <property type="project" value="TreeGrafter"/>
</dbReference>
<dbReference type="GO" id="GO:0019677">
    <property type="term" value="P:NAD+ catabolic process"/>
    <property type="evidence" value="ECO:0007669"/>
    <property type="project" value="TreeGrafter"/>
</dbReference>
<dbReference type="Proteomes" id="UP000286680">
    <property type="component" value="Unassembled WGS sequence"/>
</dbReference>
<comment type="cofactor">
    <cofactor evidence="8">
        <name>Mg(2+)</name>
        <dbReference type="ChEBI" id="CHEBI:18420"/>
    </cofactor>
    <cofactor evidence="8">
        <name>Mn(2+)</name>
        <dbReference type="ChEBI" id="CHEBI:29035"/>
    </cofactor>
    <text evidence="8">Divalent metal cations. Mg(2+) or Mn(2+).</text>
</comment>